<dbReference type="SUPFAM" id="SSF56112">
    <property type="entry name" value="Protein kinase-like (PK-like)"/>
    <property type="match status" value="1"/>
</dbReference>
<accession>A0ABW0LP19</accession>
<organism evidence="2 3">
    <name type="scientific">Cohnella suwonensis</name>
    <dbReference type="NCBI Taxonomy" id="696072"/>
    <lineage>
        <taxon>Bacteria</taxon>
        <taxon>Bacillati</taxon>
        <taxon>Bacillota</taxon>
        <taxon>Bacilli</taxon>
        <taxon>Bacillales</taxon>
        <taxon>Paenibacillaceae</taxon>
        <taxon>Cohnella</taxon>
    </lineage>
</organism>
<feature type="domain" description="Aminoglycoside phosphotransferase" evidence="1">
    <location>
        <begin position="25"/>
        <end position="246"/>
    </location>
</feature>
<dbReference type="InterPro" id="IPR051678">
    <property type="entry name" value="AGP_Transferase"/>
</dbReference>
<dbReference type="EMBL" id="JBHSMH010000004">
    <property type="protein sequence ID" value="MFC5467493.1"/>
    <property type="molecule type" value="Genomic_DNA"/>
</dbReference>
<dbReference type="Gene3D" id="3.30.200.20">
    <property type="entry name" value="Phosphorylase Kinase, domain 1"/>
    <property type="match status" value="1"/>
</dbReference>
<keyword evidence="3" id="KW-1185">Reference proteome</keyword>
<dbReference type="Gene3D" id="3.90.1200.10">
    <property type="match status" value="1"/>
</dbReference>
<dbReference type="PANTHER" id="PTHR21310">
    <property type="entry name" value="AMINOGLYCOSIDE PHOSPHOTRANSFERASE-RELATED-RELATED"/>
    <property type="match status" value="1"/>
</dbReference>
<dbReference type="RefSeq" id="WP_209747108.1">
    <property type="nucleotide sequence ID" value="NZ_JBHSMH010000004.1"/>
</dbReference>
<name>A0ABW0LP19_9BACL</name>
<reference evidence="3" key="1">
    <citation type="journal article" date="2019" name="Int. J. Syst. Evol. Microbiol.">
        <title>The Global Catalogue of Microorganisms (GCM) 10K type strain sequencing project: providing services to taxonomists for standard genome sequencing and annotation.</title>
        <authorList>
            <consortium name="The Broad Institute Genomics Platform"/>
            <consortium name="The Broad Institute Genome Sequencing Center for Infectious Disease"/>
            <person name="Wu L."/>
            <person name="Ma J."/>
        </authorList>
    </citation>
    <scope>NUCLEOTIDE SEQUENCE [LARGE SCALE GENOMIC DNA]</scope>
    <source>
        <strain evidence="3">CCUG 57113</strain>
    </source>
</reference>
<dbReference type="InterPro" id="IPR002575">
    <property type="entry name" value="Aminoglycoside_PTrfase"/>
</dbReference>
<comment type="caution">
    <text evidence="2">The sequence shown here is derived from an EMBL/GenBank/DDBJ whole genome shotgun (WGS) entry which is preliminary data.</text>
</comment>
<dbReference type="Pfam" id="PF01636">
    <property type="entry name" value="APH"/>
    <property type="match status" value="1"/>
</dbReference>
<dbReference type="InterPro" id="IPR011009">
    <property type="entry name" value="Kinase-like_dom_sf"/>
</dbReference>
<evidence type="ECO:0000313" key="3">
    <source>
        <dbReference type="Proteomes" id="UP001596105"/>
    </source>
</evidence>
<protein>
    <submittedName>
        <fullName evidence="2">Phosphotransferase family protein</fullName>
    </submittedName>
</protein>
<evidence type="ECO:0000259" key="1">
    <source>
        <dbReference type="Pfam" id="PF01636"/>
    </source>
</evidence>
<sequence length="324" mass="36182">MRPIGERALRWAADAVHPGAEALEVERLLGGVSTPIYRLKIRADGYERHVVLRLFEDAAWLKREPDLVRREAASLRRAALNDGVPTPRIVAVDESGDACGIPAMLMTRLEGRVVLEPSDMGEWLDGLSRAIVSVHRVEANDFPWPFEPYCEASMMDASSWSRSPEKWKLASAIASGARPAFVPRFIHRDYHPANVLWKDDDGNADGIVDWVNGCVGPAGVDVGHCRVNLAQLHGVGAADEFLDRYREHAGVTFAYDPYWDLLTLIDYAYGEPPEVYGGWTALGVTGLTNELVAERLDDYLESLLERVSRTRGMLFHQRVERFGE</sequence>
<proteinExistence type="predicted"/>
<evidence type="ECO:0000313" key="2">
    <source>
        <dbReference type="EMBL" id="MFC5467493.1"/>
    </source>
</evidence>
<gene>
    <name evidence="2" type="ORF">ACFPPD_02105</name>
</gene>
<dbReference type="Proteomes" id="UP001596105">
    <property type="component" value="Unassembled WGS sequence"/>
</dbReference>